<gene>
    <name evidence="2" type="ORF">ABW22_06230</name>
</gene>
<evidence type="ECO:0000313" key="2">
    <source>
        <dbReference type="EMBL" id="KVW97005.1"/>
    </source>
</evidence>
<dbReference type="RefSeq" id="WP_059753346.1">
    <property type="nucleotide sequence ID" value="NZ_LDUG01000018.1"/>
</dbReference>
<comment type="caution">
    <text evidence="2">The sequence shown here is derived from an EMBL/GenBank/DDBJ whole genome shotgun (WGS) entry which is preliminary data.</text>
</comment>
<reference evidence="2 3" key="1">
    <citation type="journal article" date="2015" name="Appl. Environ. Microbiol.">
        <title>Aerobic and Anaerobic Thiosulfate Oxidation by a Cold-Adapted, Subglacial Chemoautotroph.</title>
        <authorList>
            <person name="Harrold Z.R."/>
            <person name="Skidmore M.L."/>
            <person name="Hamilton T.L."/>
            <person name="Desch L."/>
            <person name="Amada K."/>
            <person name="van Gelder W."/>
            <person name="Glover K."/>
            <person name="Roden E.E."/>
            <person name="Boyd E.S."/>
        </authorList>
    </citation>
    <scope>NUCLEOTIDE SEQUENCE [LARGE SCALE GENOMIC DNA]</scope>
    <source>
        <strain evidence="2 3">RG</strain>
    </source>
</reference>
<proteinExistence type="predicted"/>
<dbReference type="STRING" id="1123392.GCA_000376425_00814"/>
<dbReference type="PATRIC" id="fig|36861.3.peg.711"/>
<evidence type="ECO:0000313" key="3">
    <source>
        <dbReference type="Proteomes" id="UP000064243"/>
    </source>
</evidence>
<dbReference type="AlphaFoldDB" id="A0A106BQX9"/>
<dbReference type="EMBL" id="LDUG01000018">
    <property type="protein sequence ID" value="KVW97005.1"/>
    <property type="molecule type" value="Genomic_DNA"/>
</dbReference>
<dbReference type="Proteomes" id="UP000064243">
    <property type="component" value="Unassembled WGS sequence"/>
</dbReference>
<keyword evidence="1" id="KW-0732">Signal</keyword>
<sequence>MRLLTLTLLAAWPLAGFAAEQVVDPETGLVTWQIETAGIQVQLTQISPDQTRAFYQARGFSPDAAERYARECVFMTVVRNIGELPIQHNLANWRYVPAGQPPRAIRSKVAWEHLWKRQGVAESARIAFTWAQFPATQTFSPGDWNQGMTTYNVPRGGPFDLRFVWRAGGKIHSGKLEQVRCANEDS</sequence>
<dbReference type="OrthoDB" id="9156414at2"/>
<feature type="signal peptide" evidence="1">
    <location>
        <begin position="1"/>
        <end position="18"/>
    </location>
</feature>
<organism evidence="2 3">
    <name type="scientific">Thiobacillus denitrificans</name>
    <dbReference type="NCBI Taxonomy" id="36861"/>
    <lineage>
        <taxon>Bacteria</taxon>
        <taxon>Pseudomonadati</taxon>
        <taxon>Pseudomonadota</taxon>
        <taxon>Betaproteobacteria</taxon>
        <taxon>Nitrosomonadales</taxon>
        <taxon>Thiobacillaceae</taxon>
        <taxon>Thiobacillus</taxon>
    </lineage>
</organism>
<name>A0A106BQX9_THIDE</name>
<keyword evidence="3" id="KW-1185">Reference proteome</keyword>
<evidence type="ECO:0000256" key="1">
    <source>
        <dbReference type="SAM" id="SignalP"/>
    </source>
</evidence>
<protein>
    <submittedName>
        <fullName evidence="2">Uncharacterized protein</fullName>
    </submittedName>
</protein>
<accession>A0A106BQX9</accession>
<feature type="chain" id="PRO_5007125726" evidence="1">
    <location>
        <begin position="19"/>
        <end position="186"/>
    </location>
</feature>